<evidence type="ECO:0000313" key="2">
    <source>
        <dbReference type="EMBL" id="MBS3652595.1"/>
    </source>
</evidence>
<name>A0A942IBS7_9HYPH</name>
<keyword evidence="1" id="KW-1133">Transmembrane helix</keyword>
<dbReference type="AlphaFoldDB" id="A0A942IBS7"/>
<dbReference type="Pfam" id="PF05656">
    <property type="entry name" value="DUF805"/>
    <property type="match status" value="1"/>
</dbReference>
<sequence>MVKLHPFSVTPEGGFVTGTQILFSFNGRIARLRYLWWSIFAVLMVFVIDAIGFWIHLSDEDGTGWVGLLIIGVMSVIGFWMGLALTMKRLHDMGLAGVHAIWINGLGLGANPIVASAPPEYRPILSVIVLIFGIGVVCWLLFTPGQKHQNQYGPVPGELPMPIATPRPAPRATVL</sequence>
<keyword evidence="3" id="KW-1185">Reference proteome</keyword>
<feature type="transmembrane region" description="Helical" evidence="1">
    <location>
        <begin position="34"/>
        <end position="57"/>
    </location>
</feature>
<proteinExistence type="predicted"/>
<reference evidence="2" key="1">
    <citation type="submission" date="2021-04" db="EMBL/GenBank/DDBJ databases">
        <title>Pseudaminobacter soli sp. nov., isolated from paddy soil contaminated by heavy metals.</title>
        <authorList>
            <person name="Zhang K."/>
        </authorList>
    </citation>
    <scope>NUCLEOTIDE SEQUENCE</scope>
    <source>
        <strain evidence="2">19-2017</strain>
    </source>
</reference>
<dbReference type="EMBL" id="JAGWCR010000034">
    <property type="protein sequence ID" value="MBS3652595.1"/>
    <property type="molecule type" value="Genomic_DNA"/>
</dbReference>
<dbReference type="PANTHER" id="PTHR34980">
    <property type="entry name" value="INNER MEMBRANE PROTEIN-RELATED-RELATED"/>
    <property type="match status" value="1"/>
</dbReference>
<evidence type="ECO:0000256" key="1">
    <source>
        <dbReference type="SAM" id="Phobius"/>
    </source>
</evidence>
<protein>
    <submittedName>
        <fullName evidence="2">DUF805 domain-containing protein</fullName>
    </submittedName>
</protein>
<organism evidence="2 3">
    <name type="scientific">Pseudaminobacter soli</name>
    <name type="common">ex Zhang et al. 2022</name>
    <dbReference type="NCBI Taxonomy" id="2831468"/>
    <lineage>
        <taxon>Bacteria</taxon>
        <taxon>Pseudomonadati</taxon>
        <taxon>Pseudomonadota</taxon>
        <taxon>Alphaproteobacteria</taxon>
        <taxon>Hyphomicrobiales</taxon>
        <taxon>Phyllobacteriaceae</taxon>
        <taxon>Pseudaminobacter</taxon>
    </lineage>
</organism>
<keyword evidence="1" id="KW-0812">Transmembrane</keyword>
<feature type="transmembrane region" description="Helical" evidence="1">
    <location>
        <begin position="63"/>
        <end position="83"/>
    </location>
</feature>
<feature type="transmembrane region" description="Helical" evidence="1">
    <location>
        <begin position="95"/>
        <end position="115"/>
    </location>
</feature>
<gene>
    <name evidence="2" type="ORF">KEU06_28880</name>
</gene>
<dbReference type="PANTHER" id="PTHR34980:SF3">
    <property type="entry name" value="BLR8105 PROTEIN"/>
    <property type="match status" value="1"/>
</dbReference>
<dbReference type="GO" id="GO:0005886">
    <property type="term" value="C:plasma membrane"/>
    <property type="evidence" value="ECO:0007669"/>
    <property type="project" value="TreeGrafter"/>
</dbReference>
<dbReference type="RefSeq" id="WP_188258144.1">
    <property type="nucleotide sequence ID" value="NZ_JABVCF010000034.1"/>
</dbReference>
<evidence type="ECO:0000313" key="3">
    <source>
        <dbReference type="Proteomes" id="UP000680348"/>
    </source>
</evidence>
<dbReference type="Proteomes" id="UP000680348">
    <property type="component" value="Unassembled WGS sequence"/>
</dbReference>
<feature type="transmembrane region" description="Helical" evidence="1">
    <location>
        <begin position="121"/>
        <end position="142"/>
    </location>
</feature>
<dbReference type="InterPro" id="IPR008523">
    <property type="entry name" value="DUF805"/>
</dbReference>
<keyword evidence="1" id="KW-0472">Membrane</keyword>
<accession>A0A942IBS7</accession>
<comment type="caution">
    <text evidence="2">The sequence shown here is derived from an EMBL/GenBank/DDBJ whole genome shotgun (WGS) entry which is preliminary data.</text>
</comment>